<proteinExistence type="predicted"/>
<name>A0A8H7T3P9_9HELO</name>
<dbReference type="OrthoDB" id="3583708at2759"/>
<reference evidence="1" key="1">
    <citation type="submission" date="2021-02" db="EMBL/GenBank/DDBJ databases">
        <title>Genome sequence Cadophora malorum strain M34.</title>
        <authorList>
            <person name="Stefanovic E."/>
            <person name="Vu D."/>
            <person name="Scully C."/>
            <person name="Dijksterhuis J."/>
            <person name="Roader J."/>
            <person name="Houbraken J."/>
        </authorList>
    </citation>
    <scope>NUCLEOTIDE SEQUENCE</scope>
    <source>
        <strain evidence="1">M34</strain>
    </source>
</reference>
<dbReference type="AlphaFoldDB" id="A0A8H7T3P9"/>
<dbReference type="Pfam" id="PF16868">
    <property type="entry name" value="NMT1_3"/>
    <property type="match status" value="1"/>
</dbReference>
<dbReference type="Proteomes" id="UP000664132">
    <property type="component" value="Unassembled WGS sequence"/>
</dbReference>
<dbReference type="EMBL" id="JAFJYH010000432">
    <property type="protein sequence ID" value="KAG4411860.1"/>
    <property type="molecule type" value="Genomic_DNA"/>
</dbReference>
<evidence type="ECO:0000313" key="2">
    <source>
        <dbReference type="Proteomes" id="UP000664132"/>
    </source>
</evidence>
<protein>
    <recommendedName>
        <fullName evidence="3">TAXI family TRAP transporter solute-binding subunit</fullName>
    </recommendedName>
</protein>
<sequence length="354" mass="39241">MATPVPIASAVDWKGRDTPSDRPVATLVGKDEPTIDRSVTVRCIGDWGHANFHRLMAFITQELTERCGPGSRTCIWSVAGGGMEITDQIASGFADIAINTPVKLFQDALTGTRLFEGRPPAPHLRAIATIPQNDRMMLALDPALGCKTFQDLREKKPKLKIILGPDGECPIGFVCHRYLEAHGVSVETLKSWGGEVVYANRPEECLVPCQDPKLGFSAVINEALMTPWWTELIDGPRAFVILPAEKDALTTIEKHTGLGAGTIPAGYFKNLKQEIPALEFLDFLLMCREDLSDDVAYLIAYILVAKKAKIEVNYHSFPKDRSPISWPMDPREMAKTVFPLHPGAERFYREHGYL</sequence>
<evidence type="ECO:0008006" key="3">
    <source>
        <dbReference type="Google" id="ProtNLM"/>
    </source>
</evidence>
<dbReference type="Gene3D" id="3.40.190.10">
    <property type="entry name" value="Periplasmic binding protein-like II"/>
    <property type="match status" value="2"/>
</dbReference>
<keyword evidence="2" id="KW-1185">Reference proteome</keyword>
<comment type="caution">
    <text evidence="1">The sequence shown here is derived from an EMBL/GenBank/DDBJ whole genome shotgun (WGS) entry which is preliminary data.</text>
</comment>
<dbReference type="InterPro" id="IPR011852">
    <property type="entry name" value="TRAP_TAXI"/>
</dbReference>
<dbReference type="SUPFAM" id="SSF53850">
    <property type="entry name" value="Periplasmic binding protein-like II"/>
    <property type="match status" value="1"/>
</dbReference>
<organism evidence="1 2">
    <name type="scientific">Cadophora malorum</name>
    <dbReference type="NCBI Taxonomy" id="108018"/>
    <lineage>
        <taxon>Eukaryota</taxon>
        <taxon>Fungi</taxon>
        <taxon>Dikarya</taxon>
        <taxon>Ascomycota</taxon>
        <taxon>Pezizomycotina</taxon>
        <taxon>Leotiomycetes</taxon>
        <taxon>Helotiales</taxon>
        <taxon>Ploettnerulaceae</taxon>
        <taxon>Cadophora</taxon>
    </lineage>
</organism>
<gene>
    <name evidence="1" type="ORF">IFR04_015000</name>
</gene>
<evidence type="ECO:0000313" key="1">
    <source>
        <dbReference type="EMBL" id="KAG4411860.1"/>
    </source>
</evidence>
<accession>A0A8H7T3P9</accession>